<dbReference type="PANTHER" id="PTHR10773">
    <property type="entry name" value="DNA-DIRECTED RNA POLYMERASES I, II, AND III SUBUNIT RPABC2"/>
    <property type="match status" value="1"/>
</dbReference>
<gene>
    <name evidence="2" type="ORF">CINC_LOCUS5090</name>
</gene>
<keyword evidence="3" id="KW-1185">Reference proteome</keyword>
<protein>
    <submittedName>
        <fullName evidence="2">Uncharacterized protein</fullName>
    </submittedName>
</protein>
<feature type="region of interest" description="Disordered" evidence="1">
    <location>
        <begin position="46"/>
        <end position="101"/>
    </location>
</feature>
<organism evidence="2 3">
    <name type="scientific">Chrysodeixis includens</name>
    <name type="common">Soybean looper</name>
    <name type="synonym">Pseudoplusia includens</name>
    <dbReference type="NCBI Taxonomy" id="689277"/>
    <lineage>
        <taxon>Eukaryota</taxon>
        <taxon>Metazoa</taxon>
        <taxon>Ecdysozoa</taxon>
        <taxon>Arthropoda</taxon>
        <taxon>Hexapoda</taxon>
        <taxon>Insecta</taxon>
        <taxon>Pterygota</taxon>
        <taxon>Neoptera</taxon>
        <taxon>Endopterygota</taxon>
        <taxon>Lepidoptera</taxon>
        <taxon>Glossata</taxon>
        <taxon>Ditrysia</taxon>
        <taxon>Noctuoidea</taxon>
        <taxon>Noctuidae</taxon>
        <taxon>Plusiinae</taxon>
        <taxon>Chrysodeixis</taxon>
    </lineage>
</organism>
<dbReference type="Proteomes" id="UP001154114">
    <property type="component" value="Chromosome 19"/>
</dbReference>
<feature type="compositionally biased region" description="Low complexity" evidence="1">
    <location>
        <begin position="83"/>
        <end position="92"/>
    </location>
</feature>
<dbReference type="OrthoDB" id="6136790at2759"/>
<reference evidence="2" key="1">
    <citation type="submission" date="2021-12" db="EMBL/GenBank/DDBJ databases">
        <authorList>
            <person name="King R."/>
        </authorList>
    </citation>
    <scope>NUCLEOTIDE SEQUENCE</scope>
</reference>
<evidence type="ECO:0000313" key="2">
    <source>
        <dbReference type="EMBL" id="CAH0591448.1"/>
    </source>
</evidence>
<evidence type="ECO:0000256" key="1">
    <source>
        <dbReference type="SAM" id="MobiDB-lite"/>
    </source>
</evidence>
<dbReference type="EMBL" id="LR824022">
    <property type="protein sequence ID" value="CAH0591448.1"/>
    <property type="molecule type" value="Genomic_DNA"/>
</dbReference>
<dbReference type="PANTHER" id="PTHR10773:SF19">
    <property type="match status" value="1"/>
</dbReference>
<proteinExistence type="predicted"/>
<accession>A0A9P0BSH0</accession>
<evidence type="ECO:0000313" key="3">
    <source>
        <dbReference type="Proteomes" id="UP001154114"/>
    </source>
</evidence>
<feature type="compositionally biased region" description="Basic and acidic residues" evidence="1">
    <location>
        <begin position="46"/>
        <end position="62"/>
    </location>
</feature>
<sequence length="698" mass="82339">MENSRLDYDDPDGRNHCIDSMLDIFYSGNNNEEEVFVLDLDGTRKEAAHKPMDYEDITRYDDSDYNDSNEPPPTEHSDVRNEPPSTSSTTEISKPKKKKVKRSLNPEYCKINAERIKKNLGQEFINRAGNVRQAKKLKPPCKETCAKRCWESLTEKDRNQLFTEFWALGDHKLQLQYLSKNIERLEKKRPRGKSESSRRKWSYCYYFSLNERIIPVCKMMFVNTLIISDSLLKTTIKKKEEAESDVMVHKHKHRTSGNYIPEEMKKLVRKHVLDIHFAESKYISTKSLKKYFEQHLSYKRLYKLYCDWFRNNKYSSELRASSTQYRWVIVSEYKLRFLTPKTHSCSICSSYKHSSDEGKLAKAEQYSFHLASEYTSRQLKRDCKATGKVNKYYVVATYNFQRDLITPMCDKSVFYYKRKLAAYNFTIYDFGKRQGYCYIWDETVGKKGLNEICSAVYSFIELKVSQGAKEFVFFSDNCGNPDRSPAIFTMYYYAAHKYKIDISHIFFETGHTQMPEDSMKLRIEKAKKVEDIYVPGEWASLLKKASPLSPYTITMLDQNTILDFKSFFSSLPNVDFDFDGVKIKWDDINHVRIIKDCSYMKLGYKLYAEEVIFIDFLNKPDSLVADFNELLQPFILPKVLDRAYKEPFLISAEKYRDLGKLCERNYIPAQYHEYYRNLKFKTKIEENVHNISIEPLLN</sequence>
<name>A0A9P0BSH0_CHRIL</name>
<dbReference type="AlphaFoldDB" id="A0A9P0BSH0"/>